<organism evidence="2 3">
    <name type="scientific">Blastopirellula marina</name>
    <dbReference type="NCBI Taxonomy" id="124"/>
    <lineage>
        <taxon>Bacteria</taxon>
        <taxon>Pseudomonadati</taxon>
        <taxon>Planctomycetota</taxon>
        <taxon>Planctomycetia</taxon>
        <taxon>Pirellulales</taxon>
        <taxon>Pirellulaceae</taxon>
        <taxon>Blastopirellula</taxon>
    </lineage>
</organism>
<dbReference type="Proteomes" id="UP000238322">
    <property type="component" value="Unassembled WGS sequence"/>
</dbReference>
<feature type="compositionally biased region" description="Polar residues" evidence="1">
    <location>
        <begin position="13"/>
        <end position="42"/>
    </location>
</feature>
<dbReference type="OrthoDB" id="249267at2"/>
<comment type="caution">
    <text evidence="2">The sequence shown here is derived from an EMBL/GenBank/DDBJ whole genome shotgun (WGS) entry which is preliminary data.</text>
</comment>
<sequence>MSQLDRAFIRAYTSETPSRTPSEAASTSDVPMNNSNPTQQATEAKIRTMTRKPTLSELQHWKNQGIRIDMPGSPLVGSFDETAATNGLTSPKTQDEFELASKNTAAVAEALDRLMNRVGGVASPKVQPVSAKKPLAEPASELPSPTIEIQNWEVESAPTSVDEEEGITFVATKTSTVKTAPENTIEETKSIEEESVEPIAESEPAVALATKPYRQRSLTHPKWEADTIAWPEETDMILDLCGTEWQAVVDGLSSNVKSLAVVALGEGCGCTTLTICLAKLLAAANRRVLIIDEGKGDDCLTVRIGLNEALPVDPQEKIETLYEAMIETADQPIAVLPAGYRKLTDLTANQLQQFTQDFDIVLWDGGNRPEVWQRLALVHSVLVVRDARGSHDHELGQILPKLEQRKINVIGIAENFWR</sequence>
<evidence type="ECO:0000313" key="2">
    <source>
        <dbReference type="EMBL" id="PQO35991.1"/>
    </source>
</evidence>
<dbReference type="SUPFAM" id="SSF52540">
    <property type="entry name" value="P-loop containing nucleoside triphosphate hydrolases"/>
    <property type="match status" value="1"/>
</dbReference>
<gene>
    <name evidence="2" type="ORF">C5Y83_08675</name>
</gene>
<accession>A0A2S8FUY4</accession>
<evidence type="ECO:0000313" key="3">
    <source>
        <dbReference type="Proteomes" id="UP000238322"/>
    </source>
</evidence>
<feature type="region of interest" description="Disordered" evidence="1">
    <location>
        <begin position="1"/>
        <end position="44"/>
    </location>
</feature>
<protein>
    <recommendedName>
        <fullName evidence="4">CobQ/CobB/MinD/ParA nucleotide binding domain-containing protein</fullName>
    </recommendedName>
</protein>
<dbReference type="AlphaFoldDB" id="A0A2S8FUY4"/>
<dbReference type="Gene3D" id="3.40.50.300">
    <property type="entry name" value="P-loop containing nucleotide triphosphate hydrolases"/>
    <property type="match status" value="1"/>
</dbReference>
<evidence type="ECO:0008006" key="4">
    <source>
        <dbReference type="Google" id="ProtNLM"/>
    </source>
</evidence>
<reference evidence="2 3" key="1">
    <citation type="submission" date="2018-02" db="EMBL/GenBank/DDBJ databases">
        <title>Comparative genomes isolates from brazilian mangrove.</title>
        <authorList>
            <person name="Araujo J.E."/>
            <person name="Taketani R.G."/>
            <person name="Silva M.C.P."/>
            <person name="Loureco M.V."/>
            <person name="Andreote F.D."/>
        </authorList>
    </citation>
    <scope>NUCLEOTIDE SEQUENCE [LARGE SCALE GENOMIC DNA]</scope>
    <source>
        <strain evidence="2 3">Hex-1 MGV</strain>
    </source>
</reference>
<dbReference type="RefSeq" id="WP_105329280.1">
    <property type="nucleotide sequence ID" value="NZ_PUHY01000006.1"/>
</dbReference>
<proteinExistence type="predicted"/>
<dbReference type="InterPro" id="IPR027417">
    <property type="entry name" value="P-loop_NTPase"/>
</dbReference>
<evidence type="ECO:0000256" key="1">
    <source>
        <dbReference type="SAM" id="MobiDB-lite"/>
    </source>
</evidence>
<dbReference type="EMBL" id="PUHY01000006">
    <property type="protein sequence ID" value="PQO35991.1"/>
    <property type="molecule type" value="Genomic_DNA"/>
</dbReference>
<name>A0A2S8FUY4_9BACT</name>